<dbReference type="STRING" id="536227.Ccar_25525"/>
<feature type="transmembrane region" description="Helical" evidence="1">
    <location>
        <begin position="20"/>
        <end position="42"/>
    </location>
</feature>
<comment type="caution">
    <text evidence="2">The sequence shown here is derived from an EMBL/GenBank/DDBJ whole genome shotgun (WGS) entry which is preliminary data.</text>
</comment>
<dbReference type="AlphaFoldDB" id="C6PQT5"/>
<dbReference type="EMBL" id="ACVI01000013">
    <property type="protein sequence ID" value="EET88457.1"/>
    <property type="molecule type" value="Genomic_DNA"/>
</dbReference>
<reference evidence="2 3" key="1">
    <citation type="submission" date="2009-06" db="EMBL/GenBank/DDBJ databases">
        <title>The draft genome of Clostridium carboxidivorans P7.</title>
        <authorList>
            <consortium name="US DOE Joint Genome Institute (JGI-PGF)"/>
            <person name="Lucas S."/>
            <person name="Copeland A."/>
            <person name="Lapidus A."/>
            <person name="Glavina del Rio T."/>
            <person name="Tice H."/>
            <person name="Bruce D."/>
            <person name="Goodwin L."/>
            <person name="Pitluck S."/>
            <person name="Larimer F."/>
            <person name="Land M.L."/>
            <person name="Hauser L."/>
            <person name="Hemme C.L."/>
        </authorList>
    </citation>
    <scope>NUCLEOTIDE SEQUENCE [LARGE SCALE GENOMIC DNA]</scope>
    <source>
        <strain evidence="2 3">P7</strain>
    </source>
</reference>
<dbReference type="eggNOG" id="ENOG5030FS7">
    <property type="taxonomic scope" value="Bacteria"/>
</dbReference>
<evidence type="ECO:0000313" key="2">
    <source>
        <dbReference type="EMBL" id="EET88457.1"/>
    </source>
</evidence>
<dbReference type="InterPro" id="IPR045584">
    <property type="entry name" value="Pilin-like"/>
</dbReference>
<gene>
    <name evidence="2" type="ORF">CcarbDRAFT_1152</name>
</gene>
<sequence length="166" mass="19440">MNSIKENIKNKIYVKKGFTLIELMLVVSIIGIITSVQAVVMLKYMKIHRQEINSIREAFYINEAFTIIQHEIDNEGYVKIKNNNVIVITRKNGGGFNYIRTNRNSDIIVSYYSEYYSTTNNILKNVKNFKVEKDRHVLYVSIETKKGNVYRRCFPLKREEDQKGSS</sequence>
<dbReference type="RefSeq" id="WP_007060037.1">
    <property type="nucleotide sequence ID" value="NZ_ACVI01000013.1"/>
</dbReference>
<dbReference type="PATRIC" id="fig|536227.13.peg.5277"/>
<evidence type="ECO:0008006" key="4">
    <source>
        <dbReference type="Google" id="ProtNLM"/>
    </source>
</evidence>
<dbReference type="InterPro" id="IPR012902">
    <property type="entry name" value="N_methyl_site"/>
</dbReference>
<organism evidence="2 3">
    <name type="scientific">Clostridium carboxidivorans P7</name>
    <dbReference type="NCBI Taxonomy" id="536227"/>
    <lineage>
        <taxon>Bacteria</taxon>
        <taxon>Bacillati</taxon>
        <taxon>Bacillota</taxon>
        <taxon>Clostridia</taxon>
        <taxon>Eubacteriales</taxon>
        <taxon>Clostridiaceae</taxon>
        <taxon>Clostridium</taxon>
    </lineage>
</organism>
<dbReference type="KEGG" id="cck:Ccar_25525"/>
<dbReference type="NCBIfam" id="TIGR02532">
    <property type="entry name" value="IV_pilin_GFxxxE"/>
    <property type="match status" value="1"/>
</dbReference>
<keyword evidence="3" id="KW-1185">Reference proteome</keyword>
<dbReference type="Proteomes" id="UP000004198">
    <property type="component" value="Unassembled WGS sequence"/>
</dbReference>
<dbReference type="SUPFAM" id="SSF54523">
    <property type="entry name" value="Pili subunits"/>
    <property type="match status" value="1"/>
</dbReference>
<keyword evidence="1" id="KW-1133">Transmembrane helix</keyword>
<protein>
    <recommendedName>
        <fullName evidence="4">Prepilin-type N-terminal cleavage/methylation domain-containing protein</fullName>
    </recommendedName>
</protein>
<dbReference type="Gene3D" id="3.30.700.10">
    <property type="entry name" value="Glycoprotein, Type 4 Pilin"/>
    <property type="match status" value="1"/>
</dbReference>
<name>C6PQT5_9CLOT</name>
<keyword evidence="1" id="KW-0472">Membrane</keyword>
<accession>C6PQT5</accession>
<proteinExistence type="predicted"/>
<keyword evidence="1" id="KW-0812">Transmembrane</keyword>
<evidence type="ECO:0000313" key="3">
    <source>
        <dbReference type="Proteomes" id="UP000004198"/>
    </source>
</evidence>
<dbReference type="Pfam" id="PF07963">
    <property type="entry name" value="N_methyl"/>
    <property type="match status" value="1"/>
</dbReference>
<evidence type="ECO:0000256" key="1">
    <source>
        <dbReference type="SAM" id="Phobius"/>
    </source>
</evidence>